<dbReference type="EMBL" id="WDED01000016">
    <property type="protein sequence ID" value="KAB6147347.1"/>
    <property type="molecule type" value="Genomic_DNA"/>
</dbReference>
<dbReference type="Gene3D" id="2.60.120.260">
    <property type="entry name" value="Galactose-binding domain-like"/>
    <property type="match status" value="1"/>
</dbReference>
<keyword evidence="4" id="KW-0732">Signal</keyword>
<name>A0A7J5PWG2_9BACE</name>
<dbReference type="InterPro" id="IPR006103">
    <property type="entry name" value="Glyco_hydro_2_cat"/>
</dbReference>
<dbReference type="AlphaFoldDB" id="A0A7J5PWG2"/>
<evidence type="ECO:0000256" key="1">
    <source>
        <dbReference type="ARBA" id="ARBA00007401"/>
    </source>
</evidence>
<dbReference type="InterPro" id="IPR040605">
    <property type="entry name" value="Glyco_hydro2_dom5"/>
</dbReference>
<dbReference type="SUPFAM" id="SSF49785">
    <property type="entry name" value="Galactose-binding domain-like"/>
    <property type="match status" value="1"/>
</dbReference>
<dbReference type="SUPFAM" id="SSF49303">
    <property type="entry name" value="beta-Galactosidase/glucuronidase domain"/>
    <property type="match status" value="1"/>
</dbReference>
<keyword evidence="3" id="KW-0326">Glycosidase</keyword>
<organism evidence="10 11">
    <name type="scientific">Bacteroides xylanisolvens</name>
    <dbReference type="NCBI Taxonomy" id="371601"/>
    <lineage>
        <taxon>Bacteria</taxon>
        <taxon>Pseudomonadati</taxon>
        <taxon>Bacteroidota</taxon>
        <taxon>Bacteroidia</taxon>
        <taxon>Bacteroidales</taxon>
        <taxon>Bacteroidaceae</taxon>
        <taxon>Bacteroides</taxon>
    </lineage>
</organism>
<feature type="domain" description="DUF4982" evidence="8">
    <location>
        <begin position="610"/>
        <end position="667"/>
    </location>
</feature>
<dbReference type="InterPro" id="IPR013783">
    <property type="entry name" value="Ig-like_fold"/>
</dbReference>
<dbReference type="InterPro" id="IPR008979">
    <property type="entry name" value="Galactose-bd-like_sf"/>
</dbReference>
<feature type="domain" description="Glycoside hydrolase family 2 immunoglobulin-like beta-sandwich" evidence="5">
    <location>
        <begin position="188"/>
        <end position="293"/>
    </location>
</feature>
<accession>A0A7J5PWG2</accession>
<evidence type="ECO:0000259" key="5">
    <source>
        <dbReference type="Pfam" id="PF00703"/>
    </source>
</evidence>
<dbReference type="RefSeq" id="WP_151934770.1">
    <property type="nucleotide sequence ID" value="NZ_WDED01000016.1"/>
</dbReference>
<evidence type="ECO:0000259" key="8">
    <source>
        <dbReference type="Pfam" id="PF16355"/>
    </source>
</evidence>
<dbReference type="PANTHER" id="PTHR42732:SF1">
    <property type="entry name" value="BETA-MANNOSIDASE"/>
    <property type="match status" value="1"/>
</dbReference>
<evidence type="ECO:0000313" key="11">
    <source>
        <dbReference type="Proteomes" id="UP000434604"/>
    </source>
</evidence>
<evidence type="ECO:0000256" key="2">
    <source>
        <dbReference type="ARBA" id="ARBA00022801"/>
    </source>
</evidence>
<evidence type="ECO:0000313" key="10">
    <source>
        <dbReference type="EMBL" id="KAB6147347.1"/>
    </source>
</evidence>
<comment type="similarity">
    <text evidence="1">Belongs to the glycosyl hydrolase 2 family.</text>
</comment>
<dbReference type="InterPro" id="IPR051913">
    <property type="entry name" value="GH2_Domain-Containing"/>
</dbReference>
<dbReference type="InterPro" id="IPR006102">
    <property type="entry name" value="Ig-like_GH2"/>
</dbReference>
<dbReference type="Pfam" id="PF02837">
    <property type="entry name" value="Glyco_hydro_2_N"/>
    <property type="match status" value="1"/>
</dbReference>
<dbReference type="InterPro" id="IPR017853">
    <property type="entry name" value="GH"/>
</dbReference>
<feature type="signal peptide" evidence="4">
    <location>
        <begin position="1"/>
        <end position="21"/>
    </location>
</feature>
<dbReference type="PROSITE" id="PS00608">
    <property type="entry name" value="GLYCOSYL_HYDROL_F2_2"/>
    <property type="match status" value="1"/>
</dbReference>
<dbReference type="InterPro" id="IPR006101">
    <property type="entry name" value="Glyco_hydro_2"/>
</dbReference>
<dbReference type="Gene3D" id="2.60.40.10">
    <property type="entry name" value="Immunoglobulins"/>
    <property type="match status" value="3"/>
</dbReference>
<evidence type="ECO:0000256" key="4">
    <source>
        <dbReference type="SAM" id="SignalP"/>
    </source>
</evidence>
<dbReference type="InterPro" id="IPR032311">
    <property type="entry name" value="DUF4982"/>
</dbReference>
<feature type="domain" description="Glycoside hydrolase family 2 catalytic" evidence="6">
    <location>
        <begin position="302"/>
        <end position="529"/>
    </location>
</feature>
<dbReference type="PRINTS" id="PR00132">
    <property type="entry name" value="GLHYDRLASE2"/>
</dbReference>
<evidence type="ECO:0000259" key="9">
    <source>
        <dbReference type="Pfam" id="PF18565"/>
    </source>
</evidence>
<dbReference type="Gene3D" id="3.20.20.80">
    <property type="entry name" value="Glycosidases"/>
    <property type="match status" value="1"/>
</dbReference>
<dbReference type="Pfam" id="PF02836">
    <property type="entry name" value="Glyco_hydro_2_C"/>
    <property type="match status" value="1"/>
</dbReference>
<dbReference type="InterPro" id="IPR006104">
    <property type="entry name" value="Glyco_hydro_2_N"/>
</dbReference>
<sequence length="787" mass="89632">MKKQITLLFALLFSFAANLLAQKEARQQLNFDFDWTFSLTDSERYITKPFVKGECVEVQLPHDWNIRQEFDKKWGGAVAYLPEGIGWYQKSFSLPASSKGKQVRIVFDGIFMQSDVYINGHHLGHRPYGFCSIVYDLTPYLKPQGEENFMAVRVNTTGGRPRWYAGAGIYRHAWLEVTNGVHVETYGTYVTTPKVSAAEAEVSVVTTLKNSTTKEQTISLLQQVRDSKGQCIAKCKSEKLNLAAGGKTDVKQDINIFQPQLWSPNSPVLYVLETIVKVGGRTVDVYNTTFGVRTAKFDPNRGFLLNGEQVKLQGMCLHHDAGAMGVAVPFRSYERRLEILKEYGVNALRMSHNQPSTEFLDLCDRMGFLVIDEAFDKWKSGNSYYTRFFDEWWQRDLGNMLLRDRNHPSVILWSIGNELIEAWSKSDEGVKRAAMLQDFVHKMEPTRQVMLAAQNNHQDKFSGVTDVIGYNYLEARAISDHKKHPERCFLISEELPYYSGAEGNLRSYTPINPWSVIAAHDFIAGGFIWPGVDYLGEAGWPSKGWPNGLFDVCMFEKPRAAYHRAMWNSEPMVRIAVKDPSLDIDHGRDLWQWPNIAAHWNFPERYRGLVMEVLTTTNCEEVELYMNGKLMGRERTDNYTNNTIVWNLPYNPGKLEAKGFNQGKEVANYEILSAGKLANLKMEVDRREIKADGQDLVHLSLTLVDDKGVRVQTDNRHIKVHVSGEGRLVALDSGELRAENTFFKDNVQSYFGRALVTVQATRKSGTIRVEVEVEGLEKSFIQEILVR</sequence>
<evidence type="ECO:0000259" key="7">
    <source>
        <dbReference type="Pfam" id="PF02837"/>
    </source>
</evidence>
<dbReference type="Pfam" id="PF16355">
    <property type="entry name" value="DUF4982"/>
    <property type="match status" value="1"/>
</dbReference>
<protein>
    <submittedName>
        <fullName evidence="10">Glycoside hydrolase family 2 protein</fullName>
    </submittedName>
</protein>
<dbReference type="Pfam" id="PF18565">
    <property type="entry name" value="Glyco_hydro2_C5"/>
    <property type="match status" value="1"/>
</dbReference>
<reference evidence="10 11" key="1">
    <citation type="journal article" date="2019" name="Nat. Med.">
        <title>A library of human gut bacterial isolates paired with longitudinal multiomics data enables mechanistic microbiome research.</title>
        <authorList>
            <person name="Poyet M."/>
            <person name="Groussin M."/>
            <person name="Gibbons S.M."/>
            <person name="Avila-Pacheco J."/>
            <person name="Jiang X."/>
            <person name="Kearney S.M."/>
            <person name="Perrotta A.R."/>
            <person name="Berdy B."/>
            <person name="Zhao S."/>
            <person name="Lieberman T.D."/>
            <person name="Swanson P.K."/>
            <person name="Smith M."/>
            <person name="Roesemann S."/>
            <person name="Alexander J.E."/>
            <person name="Rich S.A."/>
            <person name="Livny J."/>
            <person name="Vlamakis H."/>
            <person name="Clish C."/>
            <person name="Bullock K."/>
            <person name="Deik A."/>
            <person name="Scott J."/>
            <person name="Pierce K.A."/>
            <person name="Xavier R.J."/>
            <person name="Alm E.J."/>
        </authorList>
    </citation>
    <scope>NUCLEOTIDE SEQUENCE [LARGE SCALE GENOMIC DNA]</scope>
    <source>
        <strain evidence="10 11">BIOML-A58</strain>
    </source>
</reference>
<dbReference type="InterPro" id="IPR023232">
    <property type="entry name" value="Glyco_hydro_2_AS"/>
</dbReference>
<dbReference type="InterPro" id="IPR036156">
    <property type="entry name" value="Beta-gal/glucu_dom_sf"/>
</dbReference>
<evidence type="ECO:0000256" key="3">
    <source>
        <dbReference type="ARBA" id="ARBA00023295"/>
    </source>
</evidence>
<dbReference type="GO" id="GO:0005975">
    <property type="term" value="P:carbohydrate metabolic process"/>
    <property type="evidence" value="ECO:0007669"/>
    <property type="project" value="InterPro"/>
</dbReference>
<dbReference type="Proteomes" id="UP000434604">
    <property type="component" value="Unassembled WGS sequence"/>
</dbReference>
<dbReference type="PANTHER" id="PTHR42732">
    <property type="entry name" value="BETA-GALACTOSIDASE"/>
    <property type="match status" value="1"/>
</dbReference>
<feature type="chain" id="PRO_5029669369" evidence="4">
    <location>
        <begin position="22"/>
        <end position="787"/>
    </location>
</feature>
<evidence type="ECO:0000259" key="6">
    <source>
        <dbReference type="Pfam" id="PF02836"/>
    </source>
</evidence>
<dbReference type="Pfam" id="PF00703">
    <property type="entry name" value="Glyco_hydro_2"/>
    <property type="match status" value="1"/>
</dbReference>
<comment type="caution">
    <text evidence="10">The sequence shown here is derived from an EMBL/GenBank/DDBJ whole genome shotgun (WGS) entry which is preliminary data.</text>
</comment>
<feature type="domain" description="Glycosyl hydrolases family 2 sugar binding" evidence="7">
    <location>
        <begin position="34"/>
        <end position="154"/>
    </location>
</feature>
<proteinExistence type="inferred from homology"/>
<dbReference type="SUPFAM" id="SSF51445">
    <property type="entry name" value="(Trans)glycosidases"/>
    <property type="match status" value="1"/>
</dbReference>
<keyword evidence="2 10" id="KW-0378">Hydrolase</keyword>
<dbReference type="GO" id="GO:0004553">
    <property type="term" value="F:hydrolase activity, hydrolyzing O-glycosyl compounds"/>
    <property type="evidence" value="ECO:0007669"/>
    <property type="project" value="InterPro"/>
</dbReference>
<gene>
    <name evidence="10" type="ORF">GA398_12055</name>
</gene>
<feature type="domain" description="Glycoside hydrolase family 2" evidence="9">
    <location>
        <begin position="680"/>
        <end position="779"/>
    </location>
</feature>